<dbReference type="EMBL" id="KQ241817">
    <property type="protein sequence ID" value="KNC83661.1"/>
    <property type="molecule type" value="Genomic_DNA"/>
</dbReference>
<dbReference type="RefSeq" id="XP_014157563.1">
    <property type="nucleotide sequence ID" value="XM_014302088.1"/>
</dbReference>
<proteinExistence type="predicted"/>
<gene>
    <name evidence="2" type="ORF">SARC_04094</name>
</gene>
<feature type="compositionally biased region" description="Basic and acidic residues" evidence="1">
    <location>
        <begin position="254"/>
        <end position="274"/>
    </location>
</feature>
<reference evidence="2 3" key="1">
    <citation type="submission" date="2011-02" db="EMBL/GenBank/DDBJ databases">
        <title>The Genome Sequence of Sphaeroforma arctica JP610.</title>
        <authorList>
            <consortium name="The Broad Institute Genome Sequencing Platform"/>
            <person name="Russ C."/>
            <person name="Cuomo C."/>
            <person name="Young S.K."/>
            <person name="Zeng Q."/>
            <person name="Gargeya S."/>
            <person name="Alvarado L."/>
            <person name="Berlin A."/>
            <person name="Chapman S.B."/>
            <person name="Chen Z."/>
            <person name="Freedman E."/>
            <person name="Gellesch M."/>
            <person name="Goldberg J."/>
            <person name="Griggs A."/>
            <person name="Gujja S."/>
            <person name="Heilman E."/>
            <person name="Heiman D."/>
            <person name="Howarth C."/>
            <person name="Mehta T."/>
            <person name="Neiman D."/>
            <person name="Pearson M."/>
            <person name="Roberts A."/>
            <person name="Saif S."/>
            <person name="Shea T."/>
            <person name="Shenoy N."/>
            <person name="Sisk P."/>
            <person name="Stolte C."/>
            <person name="Sykes S."/>
            <person name="White J."/>
            <person name="Yandava C."/>
            <person name="Burger G."/>
            <person name="Gray M.W."/>
            <person name="Holland P.W.H."/>
            <person name="King N."/>
            <person name="Lang F.B.F."/>
            <person name="Roger A.J."/>
            <person name="Ruiz-Trillo I."/>
            <person name="Haas B."/>
            <person name="Nusbaum C."/>
            <person name="Birren B."/>
        </authorList>
    </citation>
    <scope>NUCLEOTIDE SEQUENCE [LARGE SCALE GENOMIC DNA]</scope>
    <source>
        <strain evidence="2 3">JP610</strain>
    </source>
</reference>
<name>A0A0L0G4C0_9EUKA</name>
<dbReference type="GeneID" id="25904598"/>
<evidence type="ECO:0000256" key="1">
    <source>
        <dbReference type="SAM" id="MobiDB-lite"/>
    </source>
</evidence>
<sequence length="284" mass="32064">MLFSELTGEAYRIRPYASKDYRSVGNLWPRLNDYVPKSEIFGIANLSHLFDGEITDELRNRIRQEGIAKDHAHVASDQGLPCICRDMQTIEEWLLFKKLNRELNAENLKLGSQAYMEALKKRWISKVDGRNIVLKLPVHFETALVHLKKRAAVHKSITENQRNVTGLHRELMSDVVSERITTKAMNLELAQAQRFEAANPPAADPGLTVGNIDAQFLPPLGHAHGTSHLPRPVAMEEPVTGGNRERRKGKRARHEMPVRLPHDDFPSTHRRSDDSPSPDPGSSV</sequence>
<evidence type="ECO:0000313" key="3">
    <source>
        <dbReference type="Proteomes" id="UP000054560"/>
    </source>
</evidence>
<evidence type="ECO:0000313" key="2">
    <source>
        <dbReference type="EMBL" id="KNC83661.1"/>
    </source>
</evidence>
<accession>A0A0L0G4C0</accession>
<protein>
    <submittedName>
        <fullName evidence="2">Uncharacterized protein</fullName>
    </submittedName>
</protein>
<feature type="region of interest" description="Disordered" evidence="1">
    <location>
        <begin position="218"/>
        <end position="284"/>
    </location>
</feature>
<keyword evidence="3" id="KW-1185">Reference proteome</keyword>
<dbReference type="Proteomes" id="UP000054560">
    <property type="component" value="Unassembled WGS sequence"/>
</dbReference>
<dbReference type="AlphaFoldDB" id="A0A0L0G4C0"/>
<organism evidence="2 3">
    <name type="scientific">Sphaeroforma arctica JP610</name>
    <dbReference type="NCBI Taxonomy" id="667725"/>
    <lineage>
        <taxon>Eukaryota</taxon>
        <taxon>Ichthyosporea</taxon>
        <taxon>Ichthyophonida</taxon>
        <taxon>Sphaeroforma</taxon>
    </lineage>
</organism>